<evidence type="ECO:0000313" key="2">
    <source>
        <dbReference type="EMBL" id="CAD8658963.1"/>
    </source>
</evidence>
<feature type="compositionally biased region" description="Acidic residues" evidence="1">
    <location>
        <begin position="280"/>
        <end position="292"/>
    </location>
</feature>
<reference evidence="2" key="1">
    <citation type="submission" date="2021-01" db="EMBL/GenBank/DDBJ databases">
        <authorList>
            <person name="Corre E."/>
            <person name="Pelletier E."/>
            <person name="Niang G."/>
            <person name="Scheremetjew M."/>
            <person name="Finn R."/>
            <person name="Kale V."/>
            <person name="Holt S."/>
            <person name="Cochrane G."/>
            <person name="Meng A."/>
            <person name="Brown T."/>
            <person name="Cohen L."/>
        </authorList>
    </citation>
    <scope>NUCLEOTIDE SEQUENCE</scope>
    <source>
        <strain evidence="2">CCMP722</strain>
    </source>
</reference>
<dbReference type="AlphaFoldDB" id="A0A7S0N769"/>
<name>A0A7S0N769_9CHLO</name>
<proteinExistence type="predicted"/>
<accession>A0A7S0N769</accession>
<sequence>MQTRQTPGEGRRAFARRVYRGVINRPTAVGEEVRAVGKNYKTMLTYSERTMVETWMGNCDVLADFRTNLWEPKCNALRRQLYRGTVEARSQNREQLLRMGDGPSLENSELWLGTKELTPFEEDLLRGDAPLVCSHYPRVAVRGETLRVRKEDLKCKTCARFFVIDEKYLMDGEEHTDTRVGELDDVLVLEIGDREVTLCKANWFRLDTASLVIECDTETPRINLDREWDTETEQLIEACEIVSQVVVVDLPFPSTFAREAVVLDRRFDTRKIPDPLAPESESEHEDNDDDGDSDMHDVSEDDGDDDMDEEDGAMDEED</sequence>
<dbReference type="EMBL" id="HBFA01010830">
    <property type="protein sequence ID" value="CAD8658963.1"/>
    <property type="molecule type" value="Transcribed_RNA"/>
</dbReference>
<feature type="compositionally biased region" description="Acidic residues" evidence="1">
    <location>
        <begin position="299"/>
        <end position="318"/>
    </location>
</feature>
<organism evidence="2">
    <name type="scientific">Pyramimonas obovata</name>
    <dbReference type="NCBI Taxonomy" id="1411642"/>
    <lineage>
        <taxon>Eukaryota</taxon>
        <taxon>Viridiplantae</taxon>
        <taxon>Chlorophyta</taxon>
        <taxon>Pyramimonadophyceae</taxon>
        <taxon>Pyramimonadales</taxon>
        <taxon>Pyramimonadaceae</taxon>
        <taxon>Pyramimonas</taxon>
        <taxon>Pyramimonas incertae sedis</taxon>
    </lineage>
</organism>
<evidence type="ECO:0000256" key="1">
    <source>
        <dbReference type="SAM" id="MobiDB-lite"/>
    </source>
</evidence>
<feature type="region of interest" description="Disordered" evidence="1">
    <location>
        <begin position="271"/>
        <end position="318"/>
    </location>
</feature>
<gene>
    <name evidence="2" type="ORF">POBO1169_LOCUS5639</name>
</gene>
<protein>
    <submittedName>
        <fullName evidence="2">Uncharacterized protein</fullName>
    </submittedName>
</protein>